<dbReference type="EC" id="3.1.1.47" evidence="1"/>
<dbReference type="RefSeq" id="XP_005838969.1">
    <property type="nucleotide sequence ID" value="XM_005838912.1"/>
</dbReference>
<reference evidence="5 7" key="1">
    <citation type="journal article" date="2012" name="Nature">
        <title>Algal genomes reveal evolutionary mosaicism and the fate of nucleomorphs.</title>
        <authorList>
            <consortium name="DOE Joint Genome Institute"/>
            <person name="Curtis B.A."/>
            <person name="Tanifuji G."/>
            <person name="Burki F."/>
            <person name="Gruber A."/>
            <person name="Irimia M."/>
            <person name="Maruyama S."/>
            <person name="Arias M.C."/>
            <person name="Ball S.G."/>
            <person name="Gile G.H."/>
            <person name="Hirakawa Y."/>
            <person name="Hopkins J.F."/>
            <person name="Kuo A."/>
            <person name="Rensing S.A."/>
            <person name="Schmutz J."/>
            <person name="Symeonidi A."/>
            <person name="Elias M."/>
            <person name="Eveleigh R.J."/>
            <person name="Herman E.K."/>
            <person name="Klute M.J."/>
            <person name="Nakayama T."/>
            <person name="Obornik M."/>
            <person name="Reyes-Prieto A."/>
            <person name="Armbrust E.V."/>
            <person name="Aves S.J."/>
            <person name="Beiko R.G."/>
            <person name="Coutinho P."/>
            <person name="Dacks J.B."/>
            <person name="Durnford D.G."/>
            <person name="Fast N.M."/>
            <person name="Green B.R."/>
            <person name="Grisdale C.J."/>
            <person name="Hempel F."/>
            <person name="Henrissat B."/>
            <person name="Hoppner M.P."/>
            <person name="Ishida K."/>
            <person name="Kim E."/>
            <person name="Koreny L."/>
            <person name="Kroth P.G."/>
            <person name="Liu Y."/>
            <person name="Malik S.B."/>
            <person name="Maier U.G."/>
            <person name="McRose D."/>
            <person name="Mock T."/>
            <person name="Neilson J.A."/>
            <person name="Onodera N.T."/>
            <person name="Poole A.M."/>
            <person name="Pritham E.J."/>
            <person name="Richards T.A."/>
            <person name="Rocap G."/>
            <person name="Roy S.W."/>
            <person name="Sarai C."/>
            <person name="Schaack S."/>
            <person name="Shirato S."/>
            <person name="Slamovits C.H."/>
            <person name="Spencer D.F."/>
            <person name="Suzuki S."/>
            <person name="Worden A.Z."/>
            <person name="Zauner S."/>
            <person name="Barry K."/>
            <person name="Bell C."/>
            <person name="Bharti A.K."/>
            <person name="Crow J.A."/>
            <person name="Grimwood J."/>
            <person name="Kramer R."/>
            <person name="Lindquist E."/>
            <person name="Lucas S."/>
            <person name="Salamov A."/>
            <person name="McFadden G.I."/>
            <person name="Lane C.E."/>
            <person name="Keeling P.J."/>
            <person name="Gray M.W."/>
            <person name="Grigoriev I.V."/>
            <person name="Archibald J.M."/>
        </authorList>
    </citation>
    <scope>NUCLEOTIDE SEQUENCE</scope>
    <source>
        <strain evidence="5 7">CCMP2712</strain>
    </source>
</reference>
<dbReference type="PaxDb" id="55529-EKX51989"/>
<dbReference type="PANTHER" id="PTHR10272">
    <property type="entry name" value="PLATELET-ACTIVATING FACTOR ACETYLHYDROLASE"/>
    <property type="match status" value="1"/>
</dbReference>
<evidence type="ECO:0000313" key="5">
    <source>
        <dbReference type="EMBL" id="EKX51989.1"/>
    </source>
</evidence>
<dbReference type="OrthoDB" id="2363873at2759"/>
<dbReference type="Gene3D" id="3.40.50.1820">
    <property type="entry name" value="alpha/beta hydrolase"/>
    <property type="match status" value="1"/>
</dbReference>
<dbReference type="InterPro" id="IPR029058">
    <property type="entry name" value="AB_hydrolase_fold"/>
</dbReference>
<evidence type="ECO:0000313" key="7">
    <source>
        <dbReference type="Proteomes" id="UP000011087"/>
    </source>
</evidence>
<dbReference type="EMBL" id="JH992974">
    <property type="protein sequence ID" value="EKX51989.1"/>
    <property type="molecule type" value="Genomic_DNA"/>
</dbReference>
<reference evidence="6" key="3">
    <citation type="submission" date="2015-06" db="UniProtKB">
        <authorList>
            <consortium name="EnsemblProtists"/>
        </authorList>
    </citation>
    <scope>IDENTIFICATION</scope>
</reference>
<keyword evidence="7" id="KW-1185">Reference proteome</keyword>
<evidence type="ECO:0000313" key="6">
    <source>
        <dbReference type="EnsemblProtists" id="EKX51989"/>
    </source>
</evidence>
<keyword evidence="4" id="KW-0443">Lipid metabolism</keyword>
<dbReference type="KEGG" id="gtt:GUITHDRAFT_102603"/>
<dbReference type="OMA" id="FDQWDNL"/>
<dbReference type="GO" id="GO:0003847">
    <property type="term" value="F:1-alkyl-2-acetylglycerophosphocholine esterase activity"/>
    <property type="evidence" value="ECO:0007669"/>
    <property type="project" value="UniProtKB-EC"/>
</dbReference>
<dbReference type="EnsemblProtists" id="EKX51989">
    <property type="protein sequence ID" value="EKX51989"/>
    <property type="gene ID" value="GUITHDRAFT_102603"/>
</dbReference>
<proteinExistence type="predicted"/>
<keyword evidence="3" id="KW-0442">Lipid degradation</keyword>
<dbReference type="AlphaFoldDB" id="L1JUJ8"/>
<dbReference type="eggNOG" id="KOG3847">
    <property type="taxonomic scope" value="Eukaryota"/>
</dbReference>
<dbReference type="Pfam" id="PF03403">
    <property type="entry name" value="PAF-AH_p_II"/>
    <property type="match status" value="1"/>
</dbReference>
<evidence type="ECO:0000256" key="1">
    <source>
        <dbReference type="ARBA" id="ARBA00013201"/>
    </source>
</evidence>
<protein>
    <recommendedName>
        <fullName evidence="1">1-alkyl-2-acetylglycerophosphocholine esterase</fullName>
        <ecNumber evidence="1">3.1.1.47</ecNumber>
    </recommendedName>
</protein>
<dbReference type="SUPFAM" id="SSF53474">
    <property type="entry name" value="alpha/beta-Hydrolases"/>
    <property type="match status" value="1"/>
</dbReference>
<dbReference type="STRING" id="905079.L1JUJ8"/>
<organism evidence="5">
    <name type="scientific">Guillardia theta (strain CCMP2712)</name>
    <name type="common">Cryptophyte</name>
    <dbReference type="NCBI Taxonomy" id="905079"/>
    <lineage>
        <taxon>Eukaryota</taxon>
        <taxon>Cryptophyceae</taxon>
        <taxon>Pyrenomonadales</taxon>
        <taxon>Geminigeraceae</taxon>
        <taxon>Guillardia</taxon>
    </lineage>
</organism>
<dbReference type="HOGENOM" id="CLU_531529_0_0_1"/>
<dbReference type="GeneID" id="17308439"/>
<accession>L1JUJ8</accession>
<dbReference type="Proteomes" id="UP000011087">
    <property type="component" value="Unassembled WGS sequence"/>
</dbReference>
<evidence type="ECO:0000256" key="3">
    <source>
        <dbReference type="ARBA" id="ARBA00022963"/>
    </source>
</evidence>
<dbReference type="GO" id="GO:0016042">
    <property type="term" value="P:lipid catabolic process"/>
    <property type="evidence" value="ECO:0007669"/>
    <property type="project" value="UniProtKB-KW"/>
</dbReference>
<reference evidence="7" key="2">
    <citation type="submission" date="2012-11" db="EMBL/GenBank/DDBJ databases">
        <authorList>
            <person name="Kuo A."/>
            <person name="Curtis B.A."/>
            <person name="Tanifuji G."/>
            <person name="Burki F."/>
            <person name="Gruber A."/>
            <person name="Irimia M."/>
            <person name="Maruyama S."/>
            <person name="Arias M.C."/>
            <person name="Ball S.G."/>
            <person name="Gile G.H."/>
            <person name="Hirakawa Y."/>
            <person name="Hopkins J.F."/>
            <person name="Rensing S.A."/>
            <person name="Schmutz J."/>
            <person name="Symeonidi A."/>
            <person name="Elias M."/>
            <person name="Eveleigh R.J."/>
            <person name="Herman E.K."/>
            <person name="Klute M.J."/>
            <person name="Nakayama T."/>
            <person name="Obornik M."/>
            <person name="Reyes-Prieto A."/>
            <person name="Armbrust E.V."/>
            <person name="Aves S.J."/>
            <person name="Beiko R.G."/>
            <person name="Coutinho P."/>
            <person name="Dacks J.B."/>
            <person name="Durnford D.G."/>
            <person name="Fast N.M."/>
            <person name="Green B.R."/>
            <person name="Grisdale C."/>
            <person name="Hempe F."/>
            <person name="Henrissat B."/>
            <person name="Hoppner M.P."/>
            <person name="Ishida K.-I."/>
            <person name="Kim E."/>
            <person name="Koreny L."/>
            <person name="Kroth P.G."/>
            <person name="Liu Y."/>
            <person name="Malik S.-B."/>
            <person name="Maier U.G."/>
            <person name="McRose D."/>
            <person name="Mock T."/>
            <person name="Neilson J.A."/>
            <person name="Onodera N.T."/>
            <person name="Poole A.M."/>
            <person name="Pritham E.J."/>
            <person name="Richards T.A."/>
            <person name="Rocap G."/>
            <person name="Roy S.W."/>
            <person name="Sarai C."/>
            <person name="Schaack S."/>
            <person name="Shirato S."/>
            <person name="Slamovits C.H."/>
            <person name="Spencer D.F."/>
            <person name="Suzuki S."/>
            <person name="Worden A.Z."/>
            <person name="Zauner S."/>
            <person name="Barry K."/>
            <person name="Bell C."/>
            <person name="Bharti A.K."/>
            <person name="Crow J.A."/>
            <person name="Grimwood J."/>
            <person name="Kramer R."/>
            <person name="Lindquist E."/>
            <person name="Lucas S."/>
            <person name="Salamov A."/>
            <person name="McFadden G.I."/>
            <person name="Lane C.E."/>
            <person name="Keeling P.J."/>
            <person name="Gray M.W."/>
            <person name="Grigoriev I.V."/>
            <person name="Archibald J.M."/>
        </authorList>
    </citation>
    <scope>NUCLEOTIDE SEQUENCE</scope>
    <source>
        <strain evidence="7">CCMP2712</strain>
    </source>
</reference>
<dbReference type="PANTHER" id="PTHR10272:SF0">
    <property type="entry name" value="PLATELET-ACTIVATING FACTOR ACETYLHYDROLASE"/>
    <property type="match status" value="1"/>
</dbReference>
<evidence type="ECO:0000256" key="2">
    <source>
        <dbReference type="ARBA" id="ARBA00022801"/>
    </source>
</evidence>
<gene>
    <name evidence="5" type="ORF">GUITHDRAFT_102603</name>
</gene>
<evidence type="ECO:0000256" key="4">
    <source>
        <dbReference type="ARBA" id="ARBA00023098"/>
    </source>
</evidence>
<name>L1JUJ8_GUITC</name>
<sequence length="433" mass="48327">MPFLTFPEQTGRFAVGQCDIMWQSRQENGKEQTKMVVRLFYPVMPEDASKAEKAAWLPDQYGANSYSYAQAYARFFWKPGITASLVGTLGFLPLMSSVKTLTYDHAPLAQGMTFKTIIYSHGLGGNRSCYSAVCTDLASHGYFVIAAEHSDGSACLSVLPDKTVVEHKIVPGKALIPQRPKRIPRGFTESLIPEQQPKTLTQFELRNGQLSHRVSEVVFLLDCIEKLNAKIDTDIVPLPECLADLPGRIEVDHIGVMGHSFGASTAVASSFEDVRIKACIAHDAWLFPLSLETIRAVPRVPTLFLTADTFDYLWPGEGRKVINALCALQGTFHQNYSDFPILAPDITQAIGVSGQNPEESMKVIVQLDSCFFDHYLGQGKEAKDKWRCPEEFRDAIDHKDSEEDIFDDSHNDIKIGVFTNDRNHYQMPEANQV</sequence>
<keyword evidence="2" id="KW-0378">Hydrolase</keyword>